<name>A0A346Y6Y6_9ACTN</name>
<keyword evidence="2" id="KW-1133">Transmembrane helix</keyword>
<keyword evidence="4" id="KW-1185">Reference proteome</keyword>
<feature type="transmembrane region" description="Helical" evidence="2">
    <location>
        <begin position="12"/>
        <end position="33"/>
    </location>
</feature>
<feature type="region of interest" description="Disordered" evidence="1">
    <location>
        <begin position="228"/>
        <end position="287"/>
    </location>
</feature>
<keyword evidence="2" id="KW-0812">Transmembrane</keyword>
<geneLocation type="plasmid" evidence="4">
    <name>pedy32-46i</name>
</geneLocation>
<protein>
    <submittedName>
        <fullName evidence="3">Uncharacterized protein</fullName>
    </submittedName>
</protein>
<dbReference type="KEGG" id="euz:DVS28_b0493"/>
<dbReference type="Proteomes" id="UP000264006">
    <property type="component" value="Plasmid pEDY32-46I"/>
</dbReference>
<evidence type="ECO:0000256" key="1">
    <source>
        <dbReference type="SAM" id="MobiDB-lite"/>
    </source>
</evidence>
<keyword evidence="2" id="KW-0472">Membrane</keyword>
<evidence type="ECO:0000313" key="4">
    <source>
        <dbReference type="Proteomes" id="UP000264006"/>
    </source>
</evidence>
<gene>
    <name evidence="3" type="ORF">DVS28_b0493</name>
</gene>
<accession>A0A346Y6Y6</accession>
<reference evidence="3 4" key="1">
    <citation type="submission" date="2018-09" db="EMBL/GenBank/DDBJ databases">
        <title>Complete genome sequence of Euzebya sp. DY32-46 isolated from seawater of Pacific Ocean.</title>
        <authorList>
            <person name="Xu L."/>
            <person name="Wu Y.-H."/>
            <person name="Xu X.-W."/>
        </authorList>
    </citation>
    <scope>NUCLEOTIDE SEQUENCE [LARGE SCALE GENOMIC DNA]</scope>
    <source>
        <strain evidence="3 4">DY32-46</strain>
        <plasmid evidence="4">pedy32-46i</plasmid>
    </source>
</reference>
<organism evidence="3 4">
    <name type="scientific">Euzebya pacifica</name>
    <dbReference type="NCBI Taxonomy" id="1608957"/>
    <lineage>
        <taxon>Bacteria</taxon>
        <taxon>Bacillati</taxon>
        <taxon>Actinomycetota</taxon>
        <taxon>Nitriliruptoria</taxon>
        <taxon>Euzebyales</taxon>
    </lineage>
</organism>
<dbReference type="AlphaFoldDB" id="A0A346Y6Y6"/>
<keyword evidence="3" id="KW-0614">Plasmid</keyword>
<dbReference type="RefSeq" id="WP_114594804.1">
    <property type="nucleotide sequence ID" value="NZ_CP031166.1"/>
</dbReference>
<evidence type="ECO:0000256" key="2">
    <source>
        <dbReference type="SAM" id="Phobius"/>
    </source>
</evidence>
<evidence type="ECO:0000313" key="3">
    <source>
        <dbReference type="EMBL" id="AXV10233.1"/>
    </source>
</evidence>
<proteinExistence type="predicted"/>
<sequence>MTRLSFQSVRTVVSRYGLLVLAVVGIVVAALSLRSGGATDEAGVVAEPMPPVETAAPVADPVDLTGGSAGVQGGGTPAEPLVTATLGSWSTDGDILLAAGGTDASGDTAVYTAVCGTAPCAAQETTWVVDGVARTTNPMELRVGTVGVHTVRVRVTGRPAPARTFRAVAVPRSADVPIDGWATGEAVPTDRLRALAYAEEVGWLPPCEVPPGQPRRVCADPAGEIEVVPRQQTAGPLPAAEVSPVPGGEPIPSDQVSEEPQAGSGASEQPVVDDGQPADPLAGVFGNEPVSVSTLTAPDGTEAAVGDCSDRWTPILVRGEFVLGEGLEQGCVARGDLAAGASSAAARPIAVPRCPGRPEPTPILTSDGDDADEPLGPPPCSDESAATVADLYAVAAEVALVDAFGTSCGDVGLPAGCTDAAVAVVAAGGPHEPAVAPPEVPVSRGDVAEVLAWASGNRWLFDPVVSAKPVHVEIDAQAVVAIEMSPPAHWAAVSIDWPDIGGMERDCGPADQDSCSYRPIRSGTHRGDVTISAGPISTTVPVIVTADPPPPELRIGVIQQAPAGSADWVVESDRPVGFWSLTDASGAMSMSASGAGWSVAIVESTSVEARVRVTGTPASDLIVSGCSTGRCGTVALDRGSGQVVAMSDDGQRAPIGDVVLRVTTDGPVDLGERLDGFSPAGSSPLVLIGDPYGTPFEVGEGDVIDGPVVLRVPGWWASGLNGVELVLTGPAGTVTVMATHPEDRR</sequence>
<dbReference type="EMBL" id="CP031166">
    <property type="protein sequence ID" value="AXV10233.1"/>
    <property type="molecule type" value="Genomic_DNA"/>
</dbReference>
<feature type="region of interest" description="Disordered" evidence="1">
    <location>
        <begin position="350"/>
        <end position="382"/>
    </location>
</feature>